<gene>
    <name evidence="1" type="ORF">J2S17_003225</name>
</gene>
<dbReference type="Proteomes" id="UP001238088">
    <property type="component" value="Unassembled WGS sequence"/>
</dbReference>
<reference evidence="1 2" key="1">
    <citation type="submission" date="2023-07" db="EMBL/GenBank/DDBJ databases">
        <title>Genomic Encyclopedia of Type Strains, Phase IV (KMG-IV): sequencing the most valuable type-strain genomes for metagenomic binning, comparative biology and taxonomic classification.</title>
        <authorList>
            <person name="Goeker M."/>
        </authorList>
    </citation>
    <scope>NUCLEOTIDE SEQUENCE [LARGE SCALE GENOMIC DNA]</scope>
    <source>
        <strain evidence="1 2">DSM 23494</strain>
    </source>
</reference>
<dbReference type="EMBL" id="JAUSUB010000014">
    <property type="protein sequence ID" value="MDQ0271337.1"/>
    <property type="molecule type" value="Genomic_DNA"/>
</dbReference>
<organism evidence="1 2">
    <name type="scientific">Cytobacillus purgationiresistens</name>
    <dbReference type="NCBI Taxonomy" id="863449"/>
    <lineage>
        <taxon>Bacteria</taxon>
        <taxon>Bacillati</taxon>
        <taxon>Bacillota</taxon>
        <taxon>Bacilli</taxon>
        <taxon>Bacillales</taxon>
        <taxon>Bacillaceae</taxon>
        <taxon>Cytobacillus</taxon>
    </lineage>
</organism>
<evidence type="ECO:0000313" key="1">
    <source>
        <dbReference type="EMBL" id="MDQ0271337.1"/>
    </source>
</evidence>
<dbReference type="RefSeq" id="WP_307476409.1">
    <property type="nucleotide sequence ID" value="NZ_JAUSUB010000014.1"/>
</dbReference>
<accession>A0ABU0AJB3</accession>
<comment type="caution">
    <text evidence="1">The sequence shown here is derived from an EMBL/GenBank/DDBJ whole genome shotgun (WGS) entry which is preliminary data.</text>
</comment>
<name>A0ABU0AJB3_9BACI</name>
<keyword evidence="2" id="KW-1185">Reference proteome</keyword>
<proteinExistence type="predicted"/>
<sequence>MKIKIIKNEGKYNEQIVVSFTSEFGGGKASWNGENPIEGREYFVELEIPDTVEWRKDVIKSDKEQYCIKSNGNSTIIVCEVETFFEYGCCDFRIGSSIVTLDIEGEPYPKGTFVEISSQNLILYDINL</sequence>
<evidence type="ECO:0000313" key="2">
    <source>
        <dbReference type="Proteomes" id="UP001238088"/>
    </source>
</evidence>
<protein>
    <submittedName>
        <fullName evidence="1">Uncharacterized protein</fullName>
    </submittedName>
</protein>